<dbReference type="GO" id="GO:0016787">
    <property type="term" value="F:hydrolase activity"/>
    <property type="evidence" value="ECO:0007669"/>
    <property type="project" value="InterPro"/>
</dbReference>
<comment type="caution">
    <text evidence="2">The sequence shown here is derived from an EMBL/GenBank/DDBJ whole genome shotgun (WGS) entry which is preliminary data.</text>
</comment>
<evidence type="ECO:0000259" key="1">
    <source>
        <dbReference type="Pfam" id="PF01936"/>
    </source>
</evidence>
<reference evidence="3" key="1">
    <citation type="submission" date="2017-09" db="EMBL/GenBank/DDBJ databases">
        <title>Depth-based differentiation of microbial function through sediment-hosted aquifers and enrichment of novel symbionts in the deep terrestrial subsurface.</title>
        <authorList>
            <person name="Probst A.J."/>
            <person name="Ladd B."/>
            <person name="Jarett J.K."/>
            <person name="Geller-Mcgrath D.E."/>
            <person name="Sieber C.M.K."/>
            <person name="Emerson J.B."/>
            <person name="Anantharaman K."/>
            <person name="Thomas B.C."/>
            <person name="Malmstrom R."/>
            <person name="Stieglmeier M."/>
            <person name="Klingl A."/>
            <person name="Woyke T."/>
            <person name="Ryan C.M."/>
            <person name="Banfield J.F."/>
        </authorList>
    </citation>
    <scope>NUCLEOTIDE SEQUENCE [LARGE SCALE GENOMIC DNA]</scope>
</reference>
<dbReference type="Pfam" id="PF06821">
    <property type="entry name" value="Ser_hydrolase"/>
    <property type="match status" value="1"/>
</dbReference>
<organism evidence="2 3">
    <name type="scientific">Candidatus Campbellbacteria bacterium CG10_big_fil_rev_8_21_14_0_10_35_52</name>
    <dbReference type="NCBI Taxonomy" id="1974527"/>
    <lineage>
        <taxon>Bacteria</taxon>
        <taxon>Candidatus Campbelliibacteriota</taxon>
    </lineage>
</organism>
<dbReference type="EMBL" id="PFAA01000038">
    <property type="protein sequence ID" value="PIT96644.1"/>
    <property type="molecule type" value="Genomic_DNA"/>
</dbReference>
<dbReference type="AlphaFoldDB" id="A0A2M6WV21"/>
<dbReference type="Gene3D" id="3.40.50.1820">
    <property type="entry name" value="alpha/beta hydrolase"/>
    <property type="match status" value="1"/>
</dbReference>
<accession>A0A2M6WV21</accession>
<protein>
    <recommendedName>
        <fullName evidence="1">NYN domain-containing protein</fullName>
    </recommendedName>
</protein>
<feature type="domain" description="NYN" evidence="1">
    <location>
        <begin position="3"/>
        <end position="179"/>
    </location>
</feature>
<proteinExistence type="predicted"/>
<dbReference type="Proteomes" id="UP000230481">
    <property type="component" value="Unassembled WGS sequence"/>
</dbReference>
<dbReference type="SUPFAM" id="SSF53474">
    <property type="entry name" value="alpha/beta-Hydrolases"/>
    <property type="match status" value="1"/>
</dbReference>
<dbReference type="GO" id="GO:0004540">
    <property type="term" value="F:RNA nuclease activity"/>
    <property type="evidence" value="ECO:0007669"/>
    <property type="project" value="InterPro"/>
</dbReference>
<sequence>MERISVYIDGGNFYHLVIKKLDIEENDFDFDVFANLLIDGRTASESCKRFYKGSVREKEGDLCSKQLMSKQTKLFTTLKKSGWDIKTSKLRTRVEELIVDSRVFEYKKLKKIGLKTIHTERMREKGIDVKIATDLLVGAFDNKYDTAIVVSSDSDLVPAIDWVRNRMKKKIEYIGFSIPDLKDPKKSTRPLMMMFSKTDVQRVFSDIEMSKFIKSPENKLNCIIIHGCPSLKEKSMSPETRTYDKHWIPWIKKELLLKGIKTKTPLMPNPWEPDYEAFKKEFEKYPVSENTILIGHSCGCAFLVRWLGESKQKIKKLILVAPWKIPDKDDSFREQFYVYPIDETINSRVGEIVMFTADNEREDGKKSVEIYKKTLNSKIIELKGKGHYIFKDMGTEELPELLEEID</sequence>
<dbReference type="Pfam" id="PF01936">
    <property type="entry name" value="NYN"/>
    <property type="match status" value="1"/>
</dbReference>
<dbReference type="PANTHER" id="PTHR15394:SF3">
    <property type="entry name" value="SERINE HYDROLASE RBBP9"/>
    <property type="match status" value="1"/>
</dbReference>
<dbReference type="PANTHER" id="PTHR15394">
    <property type="entry name" value="SERINE HYDROLASE RBBP9"/>
    <property type="match status" value="1"/>
</dbReference>
<dbReference type="InterPro" id="IPR029058">
    <property type="entry name" value="AB_hydrolase_fold"/>
</dbReference>
<evidence type="ECO:0000313" key="3">
    <source>
        <dbReference type="Proteomes" id="UP000230481"/>
    </source>
</evidence>
<gene>
    <name evidence="2" type="ORF">COT82_02115</name>
</gene>
<evidence type="ECO:0000313" key="2">
    <source>
        <dbReference type="EMBL" id="PIT96644.1"/>
    </source>
</evidence>
<name>A0A2M6WV21_9BACT</name>
<dbReference type="Gene3D" id="3.40.50.1010">
    <property type="entry name" value="5'-nuclease"/>
    <property type="match status" value="1"/>
</dbReference>
<dbReference type="InterPro" id="IPR010662">
    <property type="entry name" value="RBBP9/YdeN"/>
</dbReference>
<dbReference type="InterPro" id="IPR021139">
    <property type="entry name" value="NYN"/>
</dbReference>